<accession>A0A2N5VG00</accession>
<sequence length="76" mass="9238">MRFFSLSYILRLIDKITPAEQSRDKFPFKERKRVTTQDDARMKRQELLTKGAKLRKTEMPHKQRSSLTKRITDNYY</sequence>
<dbReference type="AlphaFoldDB" id="A0A2N5VG00"/>
<feature type="region of interest" description="Disordered" evidence="1">
    <location>
        <begin position="48"/>
        <end position="76"/>
    </location>
</feature>
<organism evidence="2 3">
    <name type="scientific">Puccinia coronata f. sp. avenae</name>
    <dbReference type="NCBI Taxonomy" id="200324"/>
    <lineage>
        <taxon>Eukaryota</taxon>
        <taxon>Fungi</taxon>
        <taxon>Dikarya</taxon>
        <taxon>Basidiomycota</taxon>
        <taxon>Pucciniomycotina</taxon>
        <taxon>Pucciniomycetes</taxon>
        <taxon>Pucciniales</taxon>
        <taxon>Pucciniaceae</taxon>
        <taxon>Puccinia</taxon>
    </lineage>
</organism>
<comment type="caution">
    <text evidence="2">The sequence shown here is derived from an EMBL/GenBank/DDBJ whole genome shotgun (WGS) entry which is preliminary data.</text>
</comment>
<reference evidence="2 3" key="1">
    <citation type="submission" date="2017-11" db="EMBL/GenBank/DDBJ databases">
        <title>De novo assembly and phasing of dikaryotic genomes from two isolates of Puccinia coronata f. sp. avenae, the causal agent of oat crown rust.</title>
        <authorList>
            <person name="Miller M.E."/>
            <person name="Zhang Y."/>
            <person name="Omidvar V."/>
            <person name="Sperschneider J."/>
            <person name="Schwessinger B."/>
            <person name="Raley C."/>
            <person name="Palmer J.M."/>
            <person name="Garnica D."/>
            <person name="Upadhyaya N."/>
            <person name="Rathjen J."/>
            <person name="Taylor J.M."/>
            <person name="Park R.F."/>
            <person name="Dodds P.N."/>
            <person name="Hirsch C.D."/>
            <person name="Kianian S.F."/>
            <person name="Figueroa M."/>
        </authorList>
    </citation>
    <scope>NUCLEOTIDE SEQUENCE [LARGE SCALE GENOMIC DNA]</scope>
    <source>
        <strain evidence="2">12SD80</strain>
    </source>
</reference>
<dbReference type="Proteomes" id="UP000235392">
    <property type="component" value="Unassembled WGS sequence"/>
</dbReference>
<evidence type="ECO:0000313" key="2">
    <source>
        <dbReference type="EMBL" id="PLW48911.1"/>
    </source>
</evidence>
<name>A0A2N5VG00_9BASI</name>
<feature type="compositionally biased region" description="Polar residues" evidence="1">
    <location>
        <begin position="65"/>
        <end position="76"/>
    </location>
</feature>
<evidence type="ECO:0000313" key="3">
    <source>
        <dbReference type="Proteomes" id="UP000235392"/>
    </source>
</evidence>
<gene>
    <name evidence="2" type="ORF">PCASD_02848</name>
</gene>
<evidence type="ECO:0000256" key="1">
    <source>
        <dbReference type="SAM" id="MobiDB-lite"/>
    </source>
</evidence>
<proteinExistence type="predicted"/>
<dbReference type="EMBL" id="PGCI01000020">
    <property type="protein sequence ID" value="PLW48911.1"/>
    <property type="molecule type" value="Genomic_DNA"/>
</dbReference>
<protein>
    <submittedName>
        <fullName evidence="2">Uncharacterized protein</fullName>
    </submittedName>
</protein>